<dbReference type="Proteomes" id="UP000215914">
    <property type="component" value="Unassembled WGS sequence"/>
</dbReference>
<dbReference type="AlphaFoldDB" id="A0A9K3IRC6"/>
<accession>A0A9K3IRC6</accession>
<protein>
    <submittedName>
        <fullName evidence="1">Uncharacterized protein</fullName>
    </submittedName>
</protein>
<reference evidence="1" key="2">
    <citation type="submission" date="2020-06" db="EMBL/GenBank/DDBJ databases">
        <title>Helianthus annuus Genome sequencing and assembly Release 2.</title>
        <authorList>
            <person name="Gouzy J."/>
            <person name="Langlade N."/>
            <person name="Munos S."/>
        </authorList>
    </citation>
    <scope>NUCLEOTIDE SEQUENCE</scope>
    <source>
        <tissue evidence="1">Leaves</tissue>
    </source>
</reference>
<keyword evidence="2" id="KW-1185">Reference proteome</keyword>
<reference evidence="1" key="1">
    <citation type="journal article" date="2017" name="Nature">
        <title>The sunflower genome provides insights into oil metabolism, flowering and Asterid evolution.</title>
        <authorList>
            <person name="Badouin H."/>
            <person name="Gouzy J."/>
            <person name="Grassa C.J."/>
            <person name="Murat F."/>
            <person name="Staton S.E."/>
            <person name="Cottret L."/>
            <person name="Lelandais-Briere C."/>
            <person name="Owens G.L."/>
            <person name="Carrere S."/>
            <person name="Mayjonade B."/>
            <person name="Legrand L."/>
            <person name="Gill N."/>
            <person name="Kane N.C."/>
            <person name="Bowers J.E."/>
            <person name="Hubner S."/>
            <person name="Bellec A."/>
            <person name="Berard A."/>
            <person name="Berges H."/>
            <person name="Blanchet N."/>
            <person name="Boniface M.C."/>
            <person name="Brunel D."/>
            <person name="Catrice O."/>
            <person name="Chaidir N."/>
            <person name="Claudel C."/>
            <person name="Donnadieu C."/>
            <person name="Faraut T."/>
            <person name="Fievet G."/>
            <person name="Helmstetter N."/>
            <person name="King M."/>
            <person name="Knapp S.J."/>
            <person name="Lai Z."/>
            <person name="Le Paslier M.C."/>
            <person name="Lippi Y."/>
            <person name="Lorenzon L."/>
            <person name="Mandel J.R."/>
            <person name="Marage G."/>
            <person name="Marchand G."/>
            <person name="Marquand E."/>
            <person name="Bret-Mestries E."/>
            <person name="Morien E."/>
            <person name="Nambeesan S."/>
            <person name="Nguyen T."/>
            <person name="Pegot-Espagnet P."/>
            <person name="Pouilly N."/>
            <person name="Raftis F."/>
            <person name="Sallet E."/>
            <person name="Schiex T."/>
            <person name="Thomas J."/>
            <person name="Vandecasteele C."/>
            <person name="Vares D."/>
            <person name="Vear F."/>
            <person name="Vautrin S."/>
            <person name="Crespi M."/>
            <person name="Mangin B."/>
            <person name="Burke J.M."/>
            <person name="Salse J."/>
            <person name="Munos S."/>
            <person name="Vincourt P."/>
            <person name="Rieseberg L.H."/>
            <person name="Langlade N.B."/>
        </authorList>
    </citation>
    <scope>NUCLEOTIDE SEQUENCE</scope>
    <source>
        <tissue evidence="1">Leaves</tissue>
    </source>
</reference>
<dbReference type="Gramene" id="mRNA:HanXRQr2_Chr06g0251481">
    <property type="protein sequence ID" value="CDS:HanXRQr2_Chr06g0251481.1"/>
    <property type="gene ID" value="HanXRQr2_Chr06g0251481"/>
</dbReference>
<name>A0A9K3IRC6_HELAN</name>
<comment type="caution">
    <text evidence="1">The sequence shown here is derived from an EMBL/GenBank/DDBJ whole genome shotgun (WGS) entry which is preliminary data.</text>
</comment>
<gene>
    <name evidence="1" type="ORF">HanXRQr2_Chr06g0251481</name>
</gene>
<organism evidence="1 2">
    <name type="scientific">Helianthus annuus</name>
    <name type="common">Common sunflower</name>
    <dbReference type="NCBI Taxonomy" id="4232"/>
    <lineage>
        <taxon>Eukaryota</taxon>
        <taxon>Viridiplantae</taxon>
        <taxon>Streptophyta</taxon>
        <taxon>Embryophyta</taxon>
        <taxon>Tracheophyta</taxon>
        <taxon>Spermatophyta</taxon>
        <taxon>Magnoliopsida</taxon>
        <taxon>eudicotyledons</taxon>
        <taxon>Gunneridae</taxon>
        <taxon>Pentapetalae</taxon>
        <taxon>asterids</taxon>
        <taxon>campanulids</taxon>
        <taxon>Asterales</taxon>
        <taxon>Asteraceae</taxon>
        <taxon>Asteroideae</taxon>
        <taxon>Heliantheae alliance</taxon>
        <taxon>Heliantheae</taxon>
        <taxon>Helianthus</taxon>
    </lineage>
</organism>
<sequence length="64" mass="7079">MVGTVAVFEAKVRSEDQGVNDEPDGVIEPWIVAKSMMAAFVTDDPQTHKISTLEKPINRPCYIC</sequence>
<evidence type="ECO:0000313" key="1">
    <source>
        <dbReference type="EMBL" id="KAF5801731.1"/>
    </source>
</evidence>
<evidence type="ECO:0000313" key="2">
    <source>
        <dbReference type="Proteomes" id="UP000215914"/>
    </source>
</evidence>
<dbReference type="EMBL" id="MNCJ02000321">
    <property type="protein sequence ID" value="KAF5801731.1"/>
    <property type="molecule type" value="Genomic_DNA"/>
</dbReference>
<proteinExistence type="predicted"/>